<evidence type="ECO:0000313" key="1">
    <source>
        <dbReference type="EMBL" id="QUW04153.1"/>
    </source>
</evidence>
<evidence type="ECO:0000313" key="2">
    <source>
        <dbReference type="Proteomes" id="UP000676506"/>
    </source>
</evidence>
<gene>
    <name evidence="1" type="ORF">J8C06_14010</name>
</gene>
<keyword evidence="2" id="KW-1185">Reference proteome</keyword>
<accession>A0ABX8BEV7</accession>
<protein>
    <submittedName>
        <fullName evidence="1">Uncharacterized protein</fullName>
    </submittedName>
</protein>
<proteinExistence type="predicted"/>
<reference evidence="1 2" key="1">
    <citation type="submission" date="2021-03" db="EMBL/GenBank/DDBJ databases">
        <title>Genomic and phenotypic characterization of Chloracidobacterium isolates provides evidence for multiple species.</title>
        <authorList>
            <person name="Saini M.K."/>
            <person name="Costas A.M.G."/>
            <person name="Tank M."/>
            <person name="Bryant D.A."/>
        </authorList>
    </citation>
    <scope>NUCLEOTIDE SEQUENCE [LARGE SCALE GENOMIC DNA]</scope>
    <source>
        <strain evidence="1 2">BV2-C</strain>
    </source>
</reference>
<name>A0ABX8BEV7_9BACT</name>
<dbReference type="RefSeq" id="WP_211430042.1">
    <property type="nucleotide sequence ID" value="NZ_CP072649.1"/>
</dbReference>
<organism evidence="1 2">
    <name type="scientific">Chloracidobacterium validum</name>
    <dbReference type="NCBI Taxonomy" id="2821543"/>
    <lineage>
        <taxon>Bacteria</taxon>
        <taxon>Pseudomonadati</taxon>
        <taxon>Acidobacteriota</taxon>
        <taxon>Terriglobia</taxon>
        <taxon>Terriglobales</taxon>
        <taxon>Acidobacteriaceae</taxon>
        <taxon>Chloracidobacterium</taxon>
    </lineage>
</organism>
<sequence length="58" mass="6740">MQCGQHFQRICHFVPQTRRALVVRGDQDGDELTPVGTSIIYDARLRLMVSRWTQMFSS</sequence>
<dbReference type="EMBL" id="CP072649">
    <property type="protein sequence ID" value="QUW04153.1"/>
    <property type="molecule type" value="Genomic_DNA"/>
</dbReference>
<dbReference type="Proteomes" id="UP000676506">
    <property type="component" value="Chromosome 2"/>
</dbReference>